<protein>
    <submittedName>
        <fullName evidence="1">Uncharacterized protein</fullName>
    </submittedName>
</protein>
<dbReference type="Proteomes" id="UP001215598">
    <property type="component" value="Unassembled WGS sequence"/>
</dbReference>
<proteinExistence type="predicted"/>
<accession>A0AAD7N8L6</accession>
<reference evidence="1" key="1">
    <citation type="submission" date="2023-03" db="EMBL/GenBank/DDBJ databases">
        <title>Massive genome expansion in bonnet fungi (Mycena s.s.) driven by repeated elements and novel gene families across ecological guilds.</title>
        <authorList>
            <consortium name="Lawrence Berkeley National Laboratory"/>
            <person name="Harder C.B."/>
            <person name="Miyauchi S."/>
            <person name="Viragh M."/>
            <person name="Kuo A."/>
            <person name="Thoen E."/>
            <person name="Andreopoulos B."/>
            <person name="Lu D."/>
            <person name="Skrede I."/>
            <person name="Drula E."/>
            <person name="Henrissat B."/>
            <person name="Morin E."/>
            <person name="Kohler A."/>
            <person name="Barry K."/>
            <person name="LaButti K."/>
            <person name="Morin E."/>
            <person name="Salamov A."/>
            <person name="Lipzen A."/>
            <person name="Mereny Z."/>
            <person name="Hegedus B."/>
            <person name="Baldrian P."/>
            <person name="Stursova M."/>
            <person name="Weitz H."/>
            <person name="Taylor A."/>
            <person name="Grigoriev I.V."/>
            <person name="Nagy L.G."/>
            <person name="Martin F."/>
            <person name="Kauserud H."/>
        </authorList>
    </citation>
    <scope>NUCLEOTIDE SEQUENCE</scope>
    <source>
        <strain evidence="1">CBHHK182m</strain>
    </source>
</reference>
<dbReference type="EMBL" id="JARKIB010000066">
    <property type="protein sequence ID" value="KAJ7750316.1"/>
    <property type="molecule type" value="Genomic_DNA"/>
</dbReference>
<sequence length="209" mass="23503">MLNNQSLTGVRIIAIRTAFHFPPRPQTPTTETCRSASSDWRRNSRFNLIERTLLGSTFFIVPRCQQDIANQPERQNPDLATHVSLAPISLTYFVPGISVFLQPRMSSESLFVRHLVGTFHCTSFPHRCGIAPRKKNDPRDLESDDGGFPPLGGRWHTTTIFPQPEAFQNRRFPDSVLWSKRIILAGVVAPNNLGFCRPQIDSAGARVAH</sequence>
<keyword evidence="2" id="KW-1185">Reference proteome</keyword>
<name>A0AAD7N8L6_9AGAR</name>
<dbReference type="AlphaFoldDB" id="A0AAD7N8L6"/>
<comment type="caution">
    <text evidence="1">The sequence shown here is derived from an EMBL/GenBank/DDBJ whole genome shotgun (WGS) entry which is preliminary data.</text>
</comment>
<organism evidence="1 2">
    <name type="scientific">Mycena metata</name>
    <dbReference type="NCBI Taxonomy" id="1033252"/>
    <lineage>
        <taxon>Eukaryota</taxon>
        <taxon>Fungi</taxon>
        <taxon>Dikarya</taxon>
        <taxon>Basidiomycota</taxon>
        <taxon>Agaricomycotina</taxon>
        <taxon>Agaricomycetes</taxon>
        <taxon>Agaricomycetidae</taxon>
        <taxon>Agaricales</taxon>
        <taxon>Marasmiineae</taxon>
        <taxon>Mycenaceae</taxon>
        <taxon>Mycena</taxon>
    </lineage>
</organism>
<evidence type="ECO:0000313" key="2">
    <source>
        <dbReference type="Proteomes" id="UP001215598"/>
    </source>
</evidence>
<evidence type="ECO:0000313" key="1">
    <source>
        <dbReference type="EMBL" id="KAJ7750316.1"/>
    </source>
</evidence>
<gene>
    <name evidence="1" type="ORF">B0H16DRAFT_1550267</name>
</gene>